<dbReference type="AlphaFoldDB" id="A0A497XD92"/>
<gene>
    <name evidence="6" type="ORF">DFR35_1584</name>
</gene>
<dbReference type="Pfam" id="PF09084">
    <property type="entry name" value="NMT1"/>
    <property type="match status" value="1"/>
</dbReference>
<name>A0A497XD92_9PROT</name>
<accession>A0A497XD92</accession>
<sequence>MQSSSLLRKARILAVGIAGALAVAGAQAATTMKIGLTTWIGYSPFYVADALDLYKKHGLKVTLQTFPDPAALPSAMSGGAVDGALMTYDQVIGAAGQGQVFKVVLPVDYSNGGDAVLAAKPIAKITDLKGKKVAYAPLSPSDFLISYALKANGMSVKDISPVNMTPEAIPAAMASGAVPVGVTYEPNVSQILTAGKDKIKVIYSSKEAPGLIADVLAFDDKKIAKNGKEIQAIVSVYLEALKFMKDKPAEAAKLIGKAVGVSEKEVGEQLSGVYNIPQAEMLKPYAKAKETTSYYTSGAIINEILVKSGQIKKPVDIATTLDDRFVKAIK</sequence>
<protein>
    <submittedName>
        <fullName evidence="6">NitT/TauT family transport system substrate-binding protein</fullName>
    </submittedName>
</protein>
<comment type="similarity">
    <text evidence="2">Belongs to the bacterial solute-binding protein SsuA/TauA family.</text>
</comment>
<evidence type="ECO:0000256" key="2">
    <source>
        <dbReference type="ARBA" id="ARBA00010742"/>
    </source>
</evidence>
<organism evidence="6 7">
    <name type="scientific">Sulfurisoma sediminicola</name>
    <dbReference type="NCBI Taxonomy" id="1381557"/>
    <lineage>
        <taxon>Bacteria</taxon>
        <taxon>Pseudomonadati</taxon>
        <taxon>Pseudomonadota</taxon>
        <taxon>Betaproteobacteria</taxon>
        <taxon>Nitrosomonadales</taxon>
        <taxon>Sterolibacteriaceae</taxon>
        <taxon>Sulfurisoma</taxon>
    </lineage>
</organism>
<comment type="caution">
    <text evidence="6">The sequence shown here is derived from an EMBL/GenBank/DDBJ whole genome shotgun (WGS) entry which is preliminary data.</text>
</comment>
<evidence type="ECO:0000313" key="6">
    <source>
        <dbReference type="EMBL" id="RLJ64933.1"/>
    </source>
</evidence>
<dbReference type="GO" id="GO:0042597">
    <property type="term" value="C:periplasmic space"/>
    <property type="evidence" value="ECO:0007669"/>
    <property type="project" value="UniProtKB-SubCell"/>
</dbReference>
<evidence type="ECO:0000256" key="4">
    <source>
        <dbReference type="SAM" id="SignalP"/>
    </source>
</evidence>
<evidence type="ECO:0000256" key="1">
    <source>
        <dbReference type="ARBA" id="ARBA00004418"/>
    </source>
</evidence>
<dbReference type="EMBL" id="RCCI01000005">
    <property type="protein sequence ID" value="RLJ64933.1"/>
    <property type="molecule type" value="Genomic_DNA"/>
</dbReference>
<evidence type="ECO:0000259" key="5">
    <source>
        <dbReference type="Pfam" id="PF09084"/>
    </source>
</evidence>
<evidence type="ECO:0000256" key="3">
    <source>
        <dbReference type="ARBA" id="ARBA00022729"/>
    </source>
</evidence>
<dbReference type="Gene3D" id="3.40.190.10">
    <property type="entry name" value="Periplasmic binding protein-like II"/>
    <property type="match status" value="2"/>
</dbReference>
<dbReference type="InterPro" id="IPR015168">
    <property type="entry name" value="SsuA/THI5"/>
</dbReference>
<keyword evidence="7" id="KW-1185">Reference proteome</keyword>
<comment type="subcellular location">
    <subcellularLocation>
        <location evidence="1">Periplasm</location>
    </subcellularLocation>
</comment>
<proteinExistence type="inferred from homology"/>
<feature type="domain" description="SsuA/THI5-like" evidence="5">
    <location>
        <begin position="42"/>
        <end position="251"/>
    </location>
</feature>
<reference evidence="6 7" key="1">
    <citation type="submission" date="2018-10" db="EMBL/GenBank/DDBJ databases">
        <title>Genomic Encyclopedia of Type Strains, Phase IV (KMG-IV): sequencing the most valuable type-strain genomes for metagenomic binning, comparative biology and taxonomic classification.</title>
        <authorList>
            <person name="Goeker M."/>
        </authorList>
    </citation>
    <scope>NUCLEOTIDE SEQUENCE [LARGE SCALE GENOMIC DNA]</scope>
    <source>
        <strain evidence="6 7">DSM 26916</strain>
    </source>
</reference>
<dbReference type="PANTHER" id="PTHR30024">
    <property type="entry name" value="ALIPHATIC SULFONATES-BINDING PROTEIN-RELATED"/>
    <property type="match status" value="1"/>
</dbReference>
<keyword evidence="3 4" id="KW-0732">Signal</keyword>
<dbReference type="Proteomes" id="UP000268908">
    <property type="component" value="Unassembled WGS sequence"/>
</dbReference>
<dbReference type="SUPFAM" id="SSF53850">
    <property type="entry name" value="Periplasmic binding protein-like II"/>
    <property type="match status" value="1"/>
</dbReference>
<dbReference type="PANTHER" id="PTHR30024:SF47">
    <property type="entry name" value="TAURINE-BINDING PERIPLASMIC PROTEIN"/>
    <property type="match status" value="1"/>
</dbReference>
<feature type="signal peptide" evidence="4">
    <location>
        <begin position="1"/>
        <end position="28"/>
    </location>
</feature>
<evidence type="ECO:0000313" key="7">
    <source>
        <dbReference type="Proteomes" id="UP000268908"/>
    </source>
</evidence>
<dbReference type="RefSeq" id="WP_121241358.1">
    <property type="nucleotide sequence ID" value="NZ_BHVV01000006.1"/>
</dbReference>
<dbReference type="OrthoDB" id="8555942at2"/>
<feature type="chain" id="PRO_5019794232" evidence="4">
    <location>
        <begin position="29"/>
        <end position="330"/>
    </location>
</feature>